<gene>
    <name evidence="10" type="ORF">ACFQS1_03425</name>
</gene>
<dbReference type="Pfam" id="PF02687">
    <property type="entry name" value="FtsX"/>
    <property type="match status" value="1"/>
</dbReference>
<feature type="transmembrane region" description="Helical" evidence="7">
    <location>
        <begin position="322"/>
        <end position="350"/>
    </location>
</feature>
<feature type="transmembrane region" description="Helical" evidence="7">
    <location>
        <begin position="362"/>
        <end position="382"/>
    </location>
</feature>
<keyword evidence="5 7" id="KW-0472">Membrane</keyword>
<feature type="transmembrane region" description="Helical" evidence="7">
    <location>
        <begin position="30"/>
        <end position="50"/>
    </location>
</feature>
<feature type="domain" description="ABC3 transporter permease C-terminal" evidence="8">
    <location>
        <begin position="281"/>
        <end position="392"/>
    </location>
</feature>
<dbReference type="RefSeq" id="WP_378964486.1">
    <property type="nucleotide sequence ID" value="NZ_JBHTBJ010000001.1"/>
</dbReference>
<protein>
    <submittedName>
        <fullName evidence="10">ABC transporter permease</fullName>
    </submittedName>
</protein>
<dbReference type="Proteomes" id="UP001596548">
    <property type="component" value="Unassembled WGS sequence"/>
</dbReference>
<keyword evidence="3 7" id="KW-0812">Transmembrane</keyword>
<dbReference type="PANTHER" id="PTHR30572">
    <property type="entry name" value="MEMBRANE COMPONENT OF TRANSPORTER-RELATED"/>
    <property type="match status" value="1"/>
</dbReference>
<dbReference type="InterPro" id="IPR050250">
    <property type="entry name" value="Macrolide_Exporter_MacB"/>
</dbReference>
<evidence type="ECO:0000313" key="10">
    <source>
        <dbReference type="EMBL" id="MFC7273023.1"/>
    </source>
</evidence>
<evidence type="ECO:0000256" key="6">
    <source>
        <dbReference type="ARBA" id="ARBA00038076"/>
    </source>
</evidence>
<keyword evidence="11" id="KW-1185">Reference proteome</keyword>
<dbReference type="EMBL" id="JBHTBJ010000001">
    <property type="protein sequence ID" value="MFC7273023.1"/>
    <property type="molecule type" value="Genomic_DNA"/>
</dbReference>
<feature type="transmembrane region" description="Helical" evidence="7">
    <location>
        <begin position="275"/>
        <end position="301"/>
    </location>
</feature>
<accession>A0ABW2HIH1</accession>
<comment type="caution">
    <text evidence="10">The sequence shown here is derived from an EMBL/GenBank/DDBJ whole genome shotgun (WGS) entry which is preliminary data.</text>
</comment>
<keyword evidence="2" id="KW-1003">Cell membrane</keyword>
<name>A0ABW2HIH1_9ACTN</name>
<dbReference type="PANTHER" id="PTHR30572:SF4">
    <property type="entry name" value="ABC TRANSPORTER PERMEASE YTRF"/>
    <property type="match status" value="1"/>
</dbReference>
<organism evidence="10 11">
    <name type="scientific">Paractinoplanes rhizophilus</name>
    <dbReference type="NCBI Taxonomy" id="1416877"/>
    <lineage>
        <taxon>Bacteria</taxon>
        <taxon>Bacillati</taxon>
        <taxon>Actinomycetota</taxon>
        <taxon>Actinomycetes</taxon>
        <taxon>Micromonosporales</taxon>
        <taxon>Micromonosporaceae</taxon>
        <taxon>Paractinoplanes</taxon>
    </lineage>
</organism>
<proteinExistence type="inferred from homology"/>
<evidence type="ECO:0000313" key="11">
    <source>
        <dbReference type="Proteomes" id="UP001596548"/>
    </source>
</evidence>
<feature type="domain" description="MacB-like periplasmic core" evidence="9">
    <location>
        <begin position="31"/>
        <end position="240"/>
    </location>
</feature>
<keyword evidence="4 7" id="KW-1133">Transmembrane helix</keyword>
<evidence type="ECO:0000256" key="7">
    <source>
        <dbReference type="SAM" id="Phobius"/>
    </source>
</evidence>
<evidence type="ECO:0000259" key="9">
    <source>
        <dbReference type="Pfam" id="PF12704"/>
    </source>
</evidence>
<dbReference type="InterPro" id="IPR025857">
    <property type="entry name" value="MacB_PCD"/>
</dbReference>
<comment type="similarity">
    <text evidence="6">Belongs to the ABC-4 integral membrane protein family.</text>
</comment>
<evidence type="ECO:0000256" key="1">
    <source>
        <dbReference type="ARBA" id="ARBA00004651"/>
    </source>
</evidence>
<sequence length="399" mass="40609">MSPAALRSRLRLADLLPVSTVGLRSRPGRAALSVLGVAIGIAAMVAVLGVTRSSQADVLARIDRVGTNLLTVANGKTLRGGEAELPDTAGPAVARTENVLSAAATAALPVHVYRSDRIPAGRTGGLSVRVTDPTLLATLDGTLVHGRFLDAALVRYPAVVLGNYAATVLGIGDVDGSPRIRVGDRWYTVVGVMAPVDLAPELDTAAFIGAPIAAQDFGYQGHPTRIFVRARTDRTTEVAAMLARAAAPEHPEEVAVSRPSEALTARLAVTGGTTVLLLGLGGVALLVGGIGIANVLVISVLERRGEIGLRRALGATRGHVAVQFLVESVLLGAAGGLAGVVLGTAVTYAMAAARGWQTLVPAYAVGAGLAAAVLIGGCAGLYPALRAARLSPTEALRTL</sequence>
<dbReference type="InterPro" id="IPR003838">
    <property type="entry name" value="ABC3_permease_C"/>
</dbReference>
<evidence type="ECO:0000256" key="2">
    <source>
        <dbReference type="ARBA" id="ARBA00022475"/>
    </source>
</evidence>
<reference evidence="11" key="1">
    <citation type="journal article" date="2019" name="Int. J. Syst. Evol. Microbiol.">
        <title>The Global Catalogue of Microorganisms (GCM) 10K type strain sequencing project: providing services to taxonomists for standard genome sequencing and annotation.</title>
        <authorList>
            <consortium name="The Broad Institute Genomics Platform"/>
            <consortium name="The Broad Institute Genome Sequencing Center for Infectious Disease"/>
            <person name="Wu L."/>
            <person name="Ma J."/>
        </authorList>
    </citation>
    <scope>NUCLEOTIDE SEQUENCE [LARGE SCALE GENOMIC DNA]</scope>
    <source>
        <strain evidence="11">XZYJT-10</strain>
    </source>
</reference>
<evidence type="ECO:0000259" key="8">
    <source>
        <dbReference type="Pfam" id="PF02687"/>
    </source>
</evidence>
<evidence type="ECO:0000256" key="3">
    <source>
        <dbReference type="ARBA" id="ARBA00022692"/>
    </source>
</evidence>
<comment type="subcellular location">
    <subcellularLocation>
        <location evidence="1">Cell membrane</location>
        <topology evidence="1">Multi-pass membrane protein</topology>
    </subcellularLocation>
</comment>
<dbReference type="Pfam" id="PF12704">
    <property type="entry name" value="MacB_PCD"/>
    <property type="match status" value="1"/>
</dbReference>
<evidence type="ECO:0000256" key="4">
    <source>
        <dbReference type="ARBA" id="ARBA00022989"/>
    </source>
</evidence>
<evidence type="ECO:0000256" key="5">
    <source>
        <dbReference type="ARBA" id="ARBA00023136"/>
    </source>
</evidence>